<evidence type="ECO:0000256" key="2">
    <source>
        <dbReference type="ARBA" id="ARBA00023125"/>
    </source>
</evidence>
<dbReference type="InterPro" id="IPR009057">
    <property type="entry name" value="Homeodomain-like_sf"/>
</dbReference>
<dbReference type="InterPro" id="IPR018060">
    <property type="entry name" value="HTH_AraC"/>
</dbReference>
<sequence>MERVVWSTADVARTDAFGYWADVICDAFVHVSARPVTQESFQGRISHTTLDGVGISALSSNAQQVRRTKSQIARGHEDSVLANIQLTGRGTLEQDGRTAVLEPGTLAFVDSARPYTLDFADPFSQLVIRVPRSLMSQRCLSGATAVALRPSGPVRLVTDFFAGLDRLDVATAAQLLPHGIGLLDCAVGWAAGSAPTDAALTRERVLRFVNRHAREPSLDANAIAAGCGISRRTFYRSVESVTGLIRDQRVAFARQMLRSNPSCSLDVVARHCGFAGVAQFHRAFRTVTGMTPATYRSGTDRH</sequence>
<keyword evidence="6" id="KW-1185">Reference proteome</keyword>
<dbReference type="PANTHER" id="PTHR46796">
    <property type="entry name" value="HTH-TYPE TRANSCRIPTIONAL ACTIVATOR RHAS-RELATED"/>
    <property type="match status" value="1"/>
</dbReference>
<comment type="caution">
    <text evidence="5">The sequence shown here is derived from an EMBL/GenBank/DDBJ whole genome shotgun (WGS) entry which is preliminary data.</text>
</comment>
<keyword evidence="2" id="KW-0238">DNA-binding</keyword>
<evidence type="ECO:0000256" key="3">
    <source>
        <dbReference type="ARBA" id="ARBA00023163"/>
    </source>
</evidence>
<gene>
    <name evidence="5" type="ORF">LWC34_49900</name>
</gene>
<accession>A0ABS8ZT39</accession>
<dbReference type="Gene3D" id="1.10.10.60">
    <property type="entry name" value="Homeodomain-like"/>
    <property type="match status" value="1"/>
</dbReference>
<reference evidence="5 6" key="1">
    <citation type="submission" date="2021-12" db="EMBL/GenBank/DDBJ databases">
        <title>Genome sequence of Kibdelosporangium philippinense ATCC 49844.</title>
        <authorList>
            <person name="Fedorov E.A."/>
            <person name="Omeragic M."/>
            <person name="Shalygina K.F."/>
            <person name="Maclea K.S."/>
        </authorList>
    </citation>
    <scope>NUCLEOTIDE SEQUENCE [LARGE SCALE GENOMIC DNA]</scope>
    <source>
        <strain evidence="5 6">ATCC 49844</strain>
    </source>
</reference>
<evidence type="ECO:0000313" key="6">
    <source>
        <dbReference type="Proteomes" id="UP001521150"/>
    </source>
</evidence>
<dbReference type="InterPro" id="IPR035418">
    <property type="entry name" value="AraC-bd_2"/>
</dbReference>
<organism evidence="5 6">
    <name type="scientific">Kibdelosporangium philippinense</name>
    <dbReference type="NCBI Taxonomy" id="211113"/>
    <lineage>
        <taxon>Bacteria</taxon>
        <taxon>Bacillati</taxon>
        <taxon>Actinomycetota</taxon>
        <taxon>Actinomycetes</taxon>
        <taxon>Pseudonocardiales</taxon>
        <taxon>Pseudonocardiaceae</taxon>
        <taxon>Kibdelosporangium</taxon>
    </lineage>
</organism>
<evidence type="ECO:0000313" key="5">
    <source>
        <dbReference type="EMBL" id="MCE7010866.1"/>
    </source>
</evidence>
<dbReference type="Pfam" id="PF14525">
    <property type="entry name" value="AraC_binding_2"/>
    <property type="match status" value="1"/>
</dbReference>
<evidence type="ECO:0000256" key="1">
    <source>
        <dbReference type="ARBA" id="ARBA00023015"/>
    </source>
</evidence>
<proteinExistence type="predicted"/>
<dbReference type="RefSeq" id="WP_233733136.1">
    <property type="nucleotide sequence ID" value="NZ_JAJVCN010000004.1"/>
</dbReference>
<dbReference type="SUPFAM" id="SSF46689">
    <property type="entry name" value="Homeodomain-like"/>
    <property type="match status" value="1"/>
</dbReference>
<dbReference type="Proteomes" id="UP001521150">
    <property type="component" value="Unassembled WGS sequence"/>
</dbReference>
<keyword evidence="1" id="KW-0805">Transcription regulation</keyword>
<name>A0ABS8ZT39_9PSEU</name>
<feature type="domain" description="HTH araC/xylS-type" evidence="4">
    <location>
        <begin position="203"/>
        <end position="298"/>
    </location>
</feature>
<dbReference type="SMART" id="SM00342">
    <property type="entry name" value="HTH_ARAC"/>
    <property type="match status" value="1"/>
</dbReference>
<keyword evidence="3" id="KW-0804">Transcription</keyword>
<dbReference type="Pfam" id="PF12833">
    <property type="entry name" value="HTH_18"/>
    <property type="match status" value="1"/>
</dbReference>
<dbReference type="PROSITE" id="PS00041">
    <property type="entry name" value="HTH_ARAC_FAMILY_1"/>
    <property type="match status" value="1"/>
</dbReference>
<dbReference type="InterPro" id="IPR018062">
    <property type="entry name" value="HTH_AraC-typ_CS"/>
</dbReference>
<dbReference type="InterPro" id="IPR050204">
    <property type="entry name" value="AraC_XylS_family_regulators"/>
</dbReference>
<dbReference type="PANTHER" id="PTHR46796:SF6">
    <property type="entry name" value="ARAC SUBFAMILY"/>
    <property type="match status" value="1"/>
</dbReference>
<evidence type="ECO:0000259" key="4">
    <source>
        <dbReference type="PROSITE" id="PS01124"/>
    </source>
</evidence>
<dbReference type="EMBL" id="JAJVCN010000004">
    <property type="protein sequence ID" value="MCE7010866.1"/>
    <property type="molecule type" value="Genomic_DNA"/>
</dbReference>
<dbReference type="PROSITE" id="PS01124">
    <property type="entry name" value="HTH_ARAC_FAMILY_2"/>
    <property type="match status" value="1"/>
</dbReference>
<protein>
    <submittedName>
        <fullName evidence="5">Helix-turn-helix domain-containing protein</fullName>
    </submittedName>
</protein>